<dbReference type="Pfam" id="PF10282">
    <property type="entry name" value="Lactonase"/>
    <property type="match status" value="2"/>
</dbReference>
<organism evidence="4 5">
    <name type="scientific">Variovorax robiniae</name>
    <dbReference type="NCBI Taxonomy" id="1836199"/>
    <lineage>
        <taxon>Bacteria</taxon>
        <taxon>Pseudomonadati</taxon>
        <taxon>Pseudomonadota</taxon>
        <taxon>Betaproteobacteria</taxon>
        <taxon>Burkholderiales</taxon>
        <taxon>Comamonadaceae</taxon>
        <taxon>Variovorax</taxon>
    </lineage>
</organism>
<dbReference type="PANTHER" id="PTHR30344">
    <property type="entry name" value="6-PHOSPHOGLUCONOLACTONASE-RELATED"/>
    <property type="match status" value="1"/>
</dbReference>
<dbReference type="SUPFAM" id="SSF75011">
    <property type="entry name" value="3-carboxy-cis,cis-mucoante lactonizing enzyme"/>
    <property type="match status" value="1"/>
</dbReference>
<name>A0ABU8X2T3_9BURK</name>
<comment type="similarity">
    <text evidence="1">Belongs to the cycloisomerase 2 family.</text>
</comment>
<sequence length="730" mass="72213">MAASALVLSLAACGGGGGGGGGLPFTLGTSNTTTTKPTDTTTPPTPTHKVTGSVTGLAGTGLVLQNGSDELAVSENGSITVALALPEGLSYNVTVKSQPTNPTQLCTVNGGSGTVGKDDIVNVAVICSTTSFNVSGSVEGLAGGGLVLQNNAGDDIPVSASGQVDFGDIASGANYAVTVKTQPTNPVQTCTVGKGTGTVNDVAISDVSVVCSTNSYTVGGTVAGLAGSGLVLQNNAGDDFTVDGNGNFSFSQKVASKGAYAVSVLTQPTSPSQTCTVNNASGNVVDSAVSNVTVSCAVNSFLVKGTVSGLDGVGLKLLNNGADELTITGNGTFSFPASVASGTGYAVTVKTNPTLVTQNCVVTNGAANIGGADVTDVSVACTSQTARYAYLTTGASKVMPYTIGATGQLTLVANGSANTDAGPMSISMDATGTHGYVSTLSGIDQYNVAGTGAVSAMPTTKVNSGNVATVLALDSKSRYAYALNTFEGFPNGTLSVFPISSTTGALGTAVDVSTGLVPLALAAEPSGRFVYVGNFGTLTQNITTFGSRITAYKADTLAPIASTTAGDFVTALAADPSGTFVFALTGSINYSSIRDVSDLSSLLSNSIQVFKIRTTGSTIGSLQSVATLAIEGQMATSIVVHPAGRLAYIALSNGALRRYSIDTSSGALTALGDTTALSSPVLRATIDPSGKFLFAATASGVTTYAIGANGALTSVSTLVNTGTTSMALGL</sequence>
<dbReference type="Proteomes" id="UP001367030">
    <property type="component" value="Unassembled WGS sequence"/>
</dbReference>
<accession>A0ABU8X2T3</accession>
<dbReference type="InterPro" id="IPR015943">
    <property type="entry name" value="WD40/YVTN_repeat-like_dom_sf"/>
</dbReference>
<feature type="region of interest" description="Disordered" evidence="3">
    <location>
        <begin position="24"/>
        <end position="49"/>
    </location>
</feature>
<evidence type="ECO:0000313" key="4">
    <source>
        <dbReference type="EMBL" id="MEJ8853429.1"/>
    </source>
</evidence>
<keyword evidence="2" id="KW-0119">Carbohydrate metabolism</keyword>
<protein>
    <submittedName>
        <fullName evidence="4">Beta-propeller fold lactonase family protein</fullName>
    </submittedName>
</protein>
<dbReference type="InterPro" id="IPR019405">
    <property type="entry name" value="Lactonase_7-beta_prop"/>
</dbReference>
<gene>
    <name evidence="4" type="ORF">WKW79_02545</name>
</gene>
<evidence type="ECO:0000256" key="3">
    <source>
        <dbReference type="SAM" id="MobiDB-lite"/>
    </source>
</evidence>
<evidence type="ECO:0000256" key="2">
    <source>
        <dbReference type="ARBA" id="ARBA00022526"/>
    </source>
</evidence>
<proteinExistence type="inferred from homology"/>
<dbReference type="PANTHER" id="PTHR30344:SF1">
    <property type="entry name" value="6-PHOSPHOGLUCONOLACTONASE"/>
    <property type="match status" value="1"/>
</dbReference>
<comment type="caution">
    <text evidence="4">The sequence shown here is derived from an EMBL/GenBank/DDBJ whole genome shotgun (WGS) entry which is preliminary data.</text>
</comment>
<dbReference type="Gene3D" id="2.130.10.10">
    <property type="entry name" value="YVTN repeat-like/Quinoprotein amine dehydrogenase"/>
    <property type="match status" value="2"/>
</dbReference>
<dbReference type="RefSeq" id="WP_340333519.1">
    <property type="nucleotide sequence ID" value="NZ_JBBKZS010000001.1"/>
</dbReference>
<keyword evidence="2" id="KW-0313">Glucose metabolism</keyword>
<evidence type="ECO:0000313" key="5">
    <source>
        <dbReference type="Proteomes" id="UP001367030"/>
    </source>
</evidence>
<dbReference type="InterPro" id="IPR050282">
    <property type="entry name" value="Cycloisomerase_2"/>
</dbReference>
<dbReference type="EMBL" id="JBBKZS010000001">
    <property type="protein sequence ID" value="MEJ8853429.1"/>
    <property type="molecule type" value="Genomic_DNA"/>
</dbReference>
<reference evidence="4 5" key="1">
    <citation type="submission" date="2024-03" db="EMBL/GenBank/DDBJ databases">
        <title>Novel species of the genus Variovorax.</title>
        <authorList>
            <person name="Liu Q."/>
            <person name="Xin Y.-H."/>
        </authorList>
    </citation>
    <scope>NUCLEOTIDE SEQUENCE [LARGE SCALE GENOMIC DNA]</scope>
    <source>
        <strain evidence="4 5">KACC 18901</strain>
    </source>
</reference>
<evidence type="ECO:0000256" key="1">
    <source>
        <dbReference type="ARBA" id="ARBA00005564"/>
    </source>
</evidence>
<feature type="compositionally biased region" description="Low complexity" evidence="3">
    <location>
        <begin position="24"/>
        <end position="42"/>
    </location>
</feature>
<keyword evidence="5" id="KW-1185">Reference proteome</keyword>